<keyword evidence="2" id="KW-1185">Reference proteome</keyword>
<evidence type="ECO:0000313" key="2">
    <source>
        <dbReference type="Proteomes" id="UP001164250"/>
    </source>
</evidence>
<sequence length="212" mass="23685">MLVFLFRFAFLHYGQTGSGKTYTMMGKPGQKGLIPRSLEQIFQTRQSLQPQGWKYEMQVSMLEIYNETIRDLLNRDVTRTENGAAGKQYAIKHDANGNTHVSDLTIVDVCSAKEVSYLLDRAAHSRSVGKTQMNEQSSRSHFVFTLRISGVNEPCLGGDSKTLMFVNISPEPSSVGESLCSLRFASRVNACEIGTPRRQTNTRSSESRLSYG</sequence>
<reference evidence="2" key="1">
    <citation type="journal article" date="2023" name="G3 (Bethesda)">
        <title>Genome assembly and association tests identify interacting loci associated with vigor, precocity, and sex in interspecific pistachio rootstocks.</title>
        <authorList>
            <person name="Palmer W."/>
            <person name="Jacygrad E."/>
            <person name="Sagayaradj S."/>
            <person name="Cavanaugh K."/>
            <person name="Han R."/>
            <person name="Bertier L."/>
            <person name="Beede B."/>
            <person name="Kafkas S."/>
            <person name="Golino D."/>
            <person name="Preece J."/>
            <person name="Michelmore R."/>
        </authorList>
    </citation>
    <scope>NUCLEOTIDE SEQUENCE [LARGE SCALE GENOMIC DNA]</scope>
</reference>
<evidence type="ECO:0000313" key="1">
    <source>
        <dbReference type="EMBL" id="KAJ0103337.1"/>
    </source>
</evidence>
<dbReference type="EMBL" id="CM047899">
    <property type="protein sequence ID" value="KAJ0103337.1"/>
    <property type="molecule type" value="Genomic_DNA"/>
</dbReference>
<comment type="caution">
    <text evidence="1">The sequence shown here is derived from an EMBL/GenBank/DDBJ whole genome shotgun (WGS) entry which is preliminary data.</text>
</comment>
<organism evidence="1 2">
    <name type="scientific">Pistacia atlantica</name>
    <dbReference type="NCBI Taxonomy" id="434234"/>
    <lineage>
        <taxon>Eukaryota</taxon>
        <taxon>Viridiplantae</taxon>
        <taxon>Streptophyta</taxon>
        <taxon>Embryophyta</taxon>
        <taxon>Tracheophyta</taxon>
        <taxon>Spermatophyta</taxon>
        <taxon>Magnoliopsida</taxon>
        <taxon>eudicotyledons</taxon>
        <taxon>Gunneridae</taxon>
        <taxon>Pentapetalae</taxon>
        <taxon>rosids</taxon>
        <taxon>malvids</taxon>
        <taxon>Sapindales</taxon>
        <taxon>Anacardiaceae</taxon>
        <taxon>Pistacia</taxon>
    </lineage>
</organism>
<gene>
    <name evidence="1" type="ORF">Patl1_04391</name>
</gene>
<proteinExistence type="predicted"/>
<dbReference type="Proteomes" id="UP001164250">
    <property type="component" value="Chromosome 3"/>
</dbReference>
<protein>
    <submittedName>
        <fullName evidence="1">Uncharacterized protein</fullName>
    </submittedName>
</protein>
<name>A0ACC1BW82_9ROSI</name>
<accession>A0ACC1BW82</accession>